<dbReference type="PANTHER" id="PTHR10491:SF4">
    <property type="entry name" value="METHIONINE ADENOSYLTRANSFERASE 2 SUBUNIT BETA"/>
    <property type="match status" value="1"/>
</dbReference>
<dbReference type="InterPro" id="IPR036291">
    <property type="entry name" value="NAD(P)-bd_dom_sf"/>
</dbReference>
<dbReference type="PANTHER" id="PTHR10491">
    <property type="entry name" value="DTDP-4-DEHYDRORHAMNOSE REDUCTASE"/>
    <property type="match status" value="1"/>
</dbReference>
<reference evidence="8 9" key="1">
    <citation type="submission" date="2022-01" db="EMBL/GenBank/DDBJ databases">
        <title>Labilibaculum sp. nov, a marine bacterium isolated from Antarctica.</title>
        <authorList>
            <person name="Dai W."/>
        </authorList>
    </citation>
    <scope>NUCLEOTIDE SEQUENCE [LARGE SCALE GENOMIC DNA]</scope>
    <source>
        <strain evidence="8 9">DW002</strain>
    </source>
</reference>
<dbReference type="Gene3D" id="3.90.25.10">
    <property type="entry name" value="UDP-galactose 4-epimerase, domain 1"/>
    <property type="match status" value="1"/>
</dbReference>
<evidence type="ECO:0000256" key="6">
    <source>
        <dbReference type="RuleBase" id="RU364082"/>
    </source>
</evidence>
<proteinExistence type="inferred from homology"/>
<dbReference type="InterPro" id="IPR029903">
    <property type="entry name" value="RmlD-like-bd"/>
</dbReference>
<protein>
    <recommendedName>
        <fullName evidence="4 6">dTDP-4-dehydrorhamnose reductase</fullName>
        <ecNumber evidence="3 6">1.1.1.133</ecNumber>
    </recommendedName>
</protein>
<dbReference type="RefSeq" id="WP_275108566.1">
    <property type="nucleotide sequence ID" value="NZ_JAKJSC010000001.1"/>
</dbReference>
<dbReference type="EC" id="1.1.1.133" evidence="3 6"/>
<dbReference type="SUPFAM" id="SSF51735">
    <property type="entry name" value="NAD(P)-binding Rossmann-fold domains"/>
    <property type="match status" value="1"/>
</dbReference>
<evidence type="ECO:0000313" key="8">
    <source>
        <dbReference type="EMBL" id="MDE5417229.1"/>
    </source>
</evidence>
<evidence type="ECO:0000256" key="3">
    <source>
        <dbReference type="ARBA" id="ARBA00012929"/>
    </source>
</evidence>
<dbReference type="Gene3D" id="3.40.50.720">
    <property type="entry name" value="NAD(P)-binding Rossmann-like Domain"/>
    <property type="match status" value="1"/>
</dbReference>
<comment type="similarity">
    <text evidence="2 6">Belongs to the dTDP-4-dehydrorhamnose reductase family.</text>
</comment>
<keyword evidence="6" id="KW-0521">NADP</keyword>
<evidence type="ECO:0000256" key="4">
    <source>
        <dbReference type="ARBA" id="ARBA00017099"/>
    </source>
</evidence>
<evidence type="ECO:0000256" key="2">
    <source>
        <dbReference type="ARBA" id="ARBA00010944"/>
    </source>
</evidence>
<comment type="catalytic activity">
    <reaction evidence="5">
        <text>dTDP-beta-L-rhamnose + NADP(+) = dTDP-4-dehydro-beta-L-rhamnose + NADPH + H(+)</text>
        <dbReference type="Rhea" id="RHEA:21796"/>
        <dbReference type="ChEBI" id="CHEBI:15378"/>
        <dbReference type="ChEBI" id="CHEBI:57510"/>
        <dbReference type="ChEBI" id="CHEBI:57783"/>
        <dbReference type="ChEBI" id="CHEBI:58349"/>
        <dbReference type="ChEBI" id="CHEBI:62830"/>
        <dbReference type="EC" id="1.1.1.133"/>
    </reaction>
</comment>
<evidence type="ECO:0000259" key="7">
    <source>
        <dbReference type="Pfam" id="PF04321"/>
    </source>
</evidence>
<sequence>MKRILITGASGMLGSTLVEIFSGCGFTVYATGADKEVDIPNYKFYNLACEDYSELINWSNPEVIIHCAAIINGNYCSEHPKEAFDINGISLKKIVEATDNSVKIIYISTDAVFPSDTHLATEEDSILPESIYGKSKEIGEFFLRNTDRDYTIVRTTIVGLNKDSAKIGFVEWILQSAIQKEEVGLFDDVLFTPITIWNLAEELMFLATNSLPSKIYHITGSEILSKYEFGKSLLDALGIPMENIAKDSILRFDDRAKRSTDQTLSVNLYQEHSKRVLPNNEKTIQTLVSKIQENEKYQIRK</sequence>
<comment type="caution">
    <text evidence="8">The sequence shown here is derived from an EMBL/GenBank/DDBJ whole genome shotgun (WGS) entry which is preliminary data.</text>
</comment>
<dbReference type="CDD" id="cd05254">
    <property type="entry name" value="dTDP_HR_like_SDR_e"/>
    <property type="match status" value="1"/>
</dbReference>
<comment type="function">
    <text evidence="6">Catalyzes the reduction of dTDP-6-deoxy-L-lyxo-4-hexulose to yield dTDP-L-rhamnose.</text>
</comment>
<feature type="domain" description="RmlD-like substrate binding" evidence="7">
    <location>
        <begin position="3"/>
        <end position="291"/>
    </location>
</feature>
<comment type="pathway">
    <text evidence="1 6">Carbohydrate biosynthesis; dTDP-L-rhamnose biosynthesis.</text>
</comment>
<accession>A0ABT5VP65</accession>
<dbReference type="InterPro" id="IPR005913">
    <property type="entry name" value="dTDP_dehydrorham_reduct"/>
</dbReference>
<name>A0ABT5VP65_9BACT</name>
<organism evidence="8 9">
    <name type="scientific">Paralabilibaculum antarcticum</name>
    <dbReference type="NCBI Taxonomy" id="2912572"/>
    <lineage>
        <taxon>Bacteria</taxon>
        <taxon>Pseudomonadati</taxon>
        <taxon>Bacteroidota</taxon>
        <taxon>Bacteroidia</taxon>
        <taxon>Marinilabiliales</taxon>
        <taxon>Marinifilaceae</taxon>
        <taxon>Paralabilibaculum</taxon>
    </lineage>
</organism>
<evidence type="ECO:0000256" key="1">
    <source>
        <dbReference type="ARBA" id="ARBA00004781"/>
    </source>
</evidence>
<dbReference type="EMBL" id="JAKJSC010000001">
    <property type="protein sequence ID" value="MDE5417229.1"/>
    <property type="molecule type" value="Genomic_DNA"/>
</dbReference>
<gene>
    <name evidence="8" type="ORF">L3049_04335</name>
</gene>
<keyword evidence="6" id="KW-0560">Oxidoreductase</keyword>
<evidence type="ECO:0000313" key="9">
    <source>
        <dbReference type="Proteomes" id="UP001528920"/>
    </source>
</evidence>
<dbReference type="Proteomes" id="UP001528920">
    <property type="component" value="Unassembled WGS sequence"/>
</dbReference>
<evidence type="ECO:0000256" key="5">
    <source>
        <dbReference type="ARBA" id="ARBA00048200"/>
    </source>
</evidence>
<dbReference type="Pfam" id="PF04321">
    <property type="entry name" value="RmlD_sub_bind"/>
    <property type="match status" value="1"/>
</dbReference>
<keyword evidence="9" id="KW-1185">Reference proteome</keyword>